<dbReference type="GO" id="GO:0000978">
    <property type="term" value="F:RNA polymerase II cis-regulatory region sequence-specific DNA binding"/>
    <property type="evidence" value="ECO:0007669"/>
    <property type="project" value="TreeGrafter"/>
</dbReference>
<keyword evidence="2" id="KW-0805">Transcription regulation</keyword>
<evidence type="ECO:0000256" key="7">
    <source>
        <dbReference type="SAM" id="SignalP"/>
    </source>
</evidence>
<evidence type="ECO:0000313" key="9">
    <source>
        <dbReference type="Proteomes" id="UP000281553"/>
    </source>
</evidence>
<evidence type="ECO:0000256" key="5">
    <source>
        <dbReference type="ARBA" id="ARBA00023242"/>
    </source>
</evidence>
<keyword evidence="9" id="KW-1185">Reference proteome</keyword>
<accession>A0A3P6QDL0</accession>
<protein>
    <submittedName>
        <fullName evidence="8">Uncharacterized protein</fullName>
    </submittedName>
</protein>
<keyword evidence="6" id="KW-0175">Coiled coil</keyword>
<feature type="signal peptide" evidence="7">
    <location>
        <begin position="1"/>
        <end position="21"/>
    </location>
</feature>
<keyword evidence="7" id="KW-0732">Signal</keyword>
<comment type="subcellular location">
    <subcellularLocation>
        <location evidence="1">Nucleus</location>
    </subcellularLocation>
</comment>
<evidence type="ECO:0000256" key="2">
    <source>
        <dbReference type="ARBA" id="ARBA00023015"/>
    </source>
</evidence>
<dbReference type="GO" id="GO:0000981">
    <property type="term" value="F:DNA-binding transcription factor activity, RNA polymerase II-specific"/>
    <property type="evidence" value="ECO:0007669"/>
    <property type="project" value="TreeGrafter"/>
</dbReference>
<feature type="coiled-coil region" evidence="6">
    <location>
        <begin position="15"/>
        <end position="49"/>
    </location>
</feature>
<proteinExistence type="predicted"/>
<evidence type="ECO:0000256" key="4">
    <source>
        <dbReference type="ARBA" id="ARBA00023163"/>
    </source>
</evidence>
<reference evidence="8 9" key="1">
    <citation type="submission" date="2018-11" db="EMBL/GenBank/DDBJ databases">
        <authorList>
            <consortium name="Pathogen Informatics"/>
        </authorList>
    </citation>
    <scope>NUCLEOTIDE SEQUENCE [LARGE SCALE GENOMIC DNA]</scope>
</reference>
<keyword evidence="4" id="KW-0804">Transcription</keyword>
<dbReference type="AlphaFoldDB" id="A0A3P6QDL0"/>
<dbReference type="OrthoDB" id="5778525at2759"/>
<dbReference type="EMBL" id="UYRU01000841">
    <property type="protein sequence ID" value="VDK30774.1"/>
    <property type="molecule type" value="Genomic_DNA"/>
</dbReference>
<dbReference type="GO" id="GO:0005634">
    <property type="term" value="C:nucleus"/>
    <property type="evidence" value="ECO:0007669"/>
    <property type="project" value="UniProtKB-SubCell"/>
</dbReference>
<dbReference type="PANTHER" id="PTHR15741">
    <property type="entry name" value="BASIC HELIX-LOOP-HELIX ZIP TRANSCRIPTION FACTOR"/>
    <property type="match status" value="1"/>
</dbReference>
<dbReference type="InterPro" id="IPR052207">
    <property type="entry name" value="Max-like/E-box_TFs"/>
</dbReference>
<dbReference type="Proteomes" id="UP000281553">
    <property type="component" value="Unassembled WGS sequence"/>
</dbReference>
<evidence type="ECO:0000313" key="8">
    <source>
        <dbReference type="EMBL" id="VDK30774.1"/>
    </source>
</evidence>
<organism evidence="8 9">
    <name type="scientific">Dibothriocephalus latus</name>
    <name type="common">Fish tapeworm</name>
    <name type="synonym">Diphyllobothrium latum</name>
    <dbReference type="NCBI Taxonomy" id="60516"/>
    <lineage>
        <taxon>Eukaryota</taxon>
        <taxon>Metazoa</taxon>
        <taxon>Spiralia</taxon>
        <taxon>Lophotrochozoa</taxon>
        <taxon>Platyhelminthes</taxon>
        <taxon>Cestoda</taxon>
        <taxon>Eucestoda</taxon>
        <taxon>Diphyllobothriidea</taxon>
        <taxon>Diphyllobothriidae</taxon>
        <taxon>Dibothriocephalus</taxon>
    </lineage>
</organism>
<evidence type="ECO:0000256" key="3">
    <source>
        <dbReference type="ARBA" id="ARBA00023125"/>
    </source>
</evidence>
<dbReference type="SMR" id="A0A3P6QDL0"/>
<gene>
    <name evidence="8" type="ORF">DILT_LOCUS236</name>
</gene>
<evidence type="ECO:0000256" key="1">
    <source>
        <dbReference type="ARBA" id="ARBA00004123"/>
    </source>
</evidence>
<dbReference type="PANTHER" id="PTHR15741:SF25">
    <property type="entry name" value="MAX-LIKE PROTEIN X"/>
    <property type="match status" value="1"/>
</dbReference>
<name>A0A3P6QDL0_DIBLA</name>
<sequence>MNLTFFTFFKAISLILRLAKQKSQKRMEIETLQNKVKALQILNSNYERIAVANSYAFDSSNSVVTEPTKIQLFQLFMESLFQSFDSAVSASEMDQLSRQIITWMEISCKPEVIFNVVSTVSWRLTYFSFYVLLLM</sequence>
<keyword evidence="5" id="KW-0539">Nucleus</keyword>
<feature type="chain" id="PRO_5018170825" evidence="7">
    <location>
        <begin position="22"/>
        <end position="135"/>
    </location>
</feature>
<keyword evidence="3" id="KW-0238">DNA-binding</keyword>
<evidence type="ECO:0000256" key="6">
    <source>
        <dbReference type="SAM" id="Coils"/>
    </source>
</evidence>